<evidence type="ECO:0000313" key="7">
    <source>
        <dbReference type="Proteomes" id="UP001595851"/>
    </source>
</evidence>
<dbReference type="PANTHER" id="PTHR44846:SF17">
    <property type="entry name" value="GNTR-FAMILY TRANSCRIPTIONAL REGULATOR"/>
    <property type="match status" value="1"/>
</dbReference>
<feature type="region of interest" description="Disordered" evidence="4">
    <location>
        <begin position="120"/>
        <end position="151"/>
    </location>
</feature>
<dbReference type="CDD" id="cd07377">
    <property type="entry name" value="WHTH_GntR"/>
    <property type="match status" value="1"/>
</dbReference>
<gene>
    <name evidence="6" type="ORF">ACFOY2_05605</name>
</gene>
<dbReference type="Gene3D" id="1.10.10.10">
    <property type="entry name" value="Winged helix-like DNA-binding domain superfamily/Winged helix DNA-binding domain"/>
    <property type="match status" value="1"/>
</dbReference>
<dbReference type="InterPro" id="IPR050679">
    <property type="entry name" value="Bact_HTH_transcr_reg"/>
</dbReference>
<dbReference type="EMBL" id="JBHSBI010000002">
    <property type="protein sequence ID" value="MFC4006686.1"/>
    <property type="molecule type" value="Genomic_DNA"/>
</dbReference>
<feature type="domain" description="HTH gntR-type" evidence="5">
    <location>
        <begin position="11"/>
        <end position="79"/>
    </location>
</feature>
<keyword evidence="1" id="KW-0805">Transcription regulation</keyword>
<dbReference type="PROSITE" id="PS50949">
    <property type="entry name" value="HTH_GNTR"/>
    <property type="match status" value="1"/>
</dbReference>
<protein>
    <submittedName>
        <fullName evidence="6">GntR family transcriptional regulator</fullName>
    </submittedName>
</protein>
<evidence type="ECO:0000256" key="4">
    <source>
        <dbReference type="SAM" id="MobiDB-lite"/>
    </source>
</evidence>
<dbReference type="SUPFAM" id="SSF46785">
    <property type="entry name" value="Winged helix' DNA-binding domain"/>
    <property type="match status" value="1"/>
</dbReference>
<dbReference type="Pfam" id="PF00392">
    <property type="entry name" value="GntR"/>
    <property type="match status" value="1"/>
</dbReference>
<evidence type="ECO:0000256" key="2">
    <source>
        <dbReference type="ARBA" id="ARBA00023125"/>
    </source>
</evidence>
<dbReference type="PANTHER" id="PTHR44846">
    <property type="entry name" value="MANNOSYL-D-GLYCERATE TRANSPORT/METABOLISM SYSTEM REPRESSOR MNGR-RELATED"/>
    <property type="match status" value="1"/>
</dbReference>
<dbReference type="SMART" id="SM00345">
    <property type="entry name" value="HTH_GNTR"/>
    <property type="match status" value="1"/>
</dbReference>
<comment type="caution">
    <text evidence="6">The sequence shown here is derived from an EMBL/GenBank/DDBJ whole genome shotgun (WGS) entry which is preliminary data.</text>
</comment>
<evidence type="ECO:0000256" key="3">
    <source>
        <dbReference type="ARBA" id="ARBA00023163"/>
    </source>
</evidence>
<reference evidence="7" key="1">
    <citation type="journal article" date="2019" name="Int. J. Syst. Evol. Microbiol.">
        <title>The Global Catalogue of Microorganisms (GCM) 10K type strain sequencing project: providing services to taxonomists for standard genome sequencing and annotation.</title>
        <authorList>
            <consortium name="The Broad Institute Genomics Platform"/>
            <consortium name="The Broad Institute Genome Sequencing Center for Infectious Disease"/>
            <person name="Wu L."/>
            <person name="Ma J."/>
        </authorList>
    </citation>
    <scope>NUCLEOTIDE SEQUENCE [LARGE SCALE GENOMIC DNA]</scope>
    <source>
        <strain evidence="7">TBRC 1276</strain>
    </source>
</reference>
<organism evidence="6 7">
    <name type="scientific">Nonomuraea purpurea</name>
    <dbReference type="NCBI Taxonomy" id="1849276"/>
    <lineage>
        <taxon>Bacteria</taxon>
        <taxon>Bacillati</taxon>
        <taxon>Actinomycetota</taxon>
        <taxon>Actinomycetes</taxon>
        <taxon>Streptosporangiales</taxon>
        <taxon>Streptosporangiaceae</taxon>
        <taxon>Nonomuraea</taxon>
    </lineage>
</organism>
<keyword evidence="2" id="KW-0238">DNA-binding</keyword>
<keyword evidence="3" id="KW-0804">Transcription</keyword>
<dbReference type="InterPro" id="IPR036388">
    <property type="entry name" value="WH-like_DNA-bd_sf"/>
</dbReference>
<accession>A0ABV8G2B6</accession>
<feature type="compositionally biased region" description="Basic and acidic residues" evidence="4">
    <location>
        <begin position="120"/>
        <end position="133"/>
    </location>
</feature>
<evidence type="ECO:0000256" key="1">
    <source>
        <dbReference type="ARBA" id="ARBA00023015"/>
    </source>
</evidence>
<sequence>MADVHQMPDPRPAFTQIADDVREQIRQGELVVGMKLPALPILAERYGVAINTARAAVRVLVDEGLVHTQSTKGTFVLKVPGDPEPSPEVLEIQGYLRGLSAQMDALGQHFERLEHRVQELEARLRSSPERPHGVQEGGTGARTPEDGLTGD</sequence>
<dbReference type="InterPro" id="IPR000524">
    <property type="entry name" value="Tscrpt_reg_HTH_GntR"/>
</dbReference>
<proteinExistence type="predicted"/>
<name>A0ABV8G2B6_9ACTN</name>
<evidence type="ECO:0000313" key="6">
    <source>
        <dbReference type="EMBL" id="MFC4006686.1"/>
    </source>
</evidence>
<keyword evidence="7" id="KW-1185">Reference proteome</keyword>
<evidence type="ECO:0000259" key="5">
    <source>
        <dbReference type="PROSITE" id="PS50949"/>
    </source>
</evidence>
<dbReference type="RefSeq" id="WP_379526823.1">
    <property type="nucleotide sequence ID" value="NZ_JBHSBI010000002.1"/>
</dbReference>
<dbReference type="InterPro" id="IPR036390">
    <property type="entry name" value="WH_DNA-bd_sf"/>
</dbReference>
<dbReference type="Proteomes" id="UP001595851">
    <property type="component" value="Unassembled WGS sequence"/>
</dbReference>